<evidence type="ECO:0000313" key="1">
    <source>
        <dbReference type="EMBL" id="KAJ9093505.1"/>
    </source>
</evidence>
<protein>
    <submittedName>
        <fullName evidence="1">Uncharacterized protein</fullName>
    </submittedName>
</protein>
<reference evidence="1" key="1">
    <citation type="submission" date="2023-04" db="EMBL/GenBank/DDBJ databases">
        <title>Draft Genome sequencing of Naganishia species isolated from polar environments using Oxford Nanopore Technology.</title>
        <authorList>
            <person name="Leo P."/>
            <person name="Venkateswaran K."/>
        </authorList>
    </citation>
    <scope>NUCLEOTIDE SEQUENCE</scope>
    <source>
        <strain evidence="1">MNA-CCFEE 5262</strain>
    </source>
</reference>
<gene>
    <name evidence="1" type="ORF">QFC20_007108</name>
</gene>
<organism evidence="1 2">
    <name type="scientific">Naganishia adeliensis</name>
    <dbReference type="NCBI Taxonomy" id="92952"/>
    <lineage>
        <taxon>Eukaryota</taxon>
        <taxon>Fungi</taxon>
        <taxon>Dikarya</taxon>
        <taxon>Basidiomycota</taxon>
        <taxon>Agaricomycotina</taxon>
        <taxon>Tremellomycetes</taxon>
        <taxon>Filobasidiales</taxon>
        <taxon>Filobasidiaceae</taxon>
        <taxon>Naganishia</taxon>
    </lineage>
</organism>
<proteinExistence type="predicted"/>
<dbReference type="EMBL" id="JASBWS010000153">
    <property type="protein sequence ID" value="KAJ9093505.1"/>
    <property type="molecule type" value="Genomic_DNA"/>
</dbReference>
<name>A0ACC2V2C3_9TREE</name>
<evidence type="ECO:0000313" key="2">
    <source>
        <dbReference type="Proteomes" id="UP001230649"/>
    </source>
</evidence>
<dbReference type="Proteomes" id="UP001230649">
    <property type="component" value="Unassembled WGS sequence"/>
</dbReference>
<sequence>MATVPFPQGLSRVQPLATAPLNDTPSSSIHHRTRPDNRKRSESLLTTSHTRPQQLKRYETGPQRILHGSEAKQRDDRSIGSASTIESDTRPTTTEFPSYESFQQLRDSKNSRLDAGRAERPLPRPYQSHQLHSSDSSDEHDNGGNGEAYARRPILDRPRPRSTHFVDFDDAQLSFQRRHDVDNRLRRQSTRRSLELGRFRLHEKEDEVASIIVQDVGDRRGEAPLTAEMRGSNIRSREDEVAALQRRGGMIMRRGSEMITRTRDDVIEAKVVLLGSQGVGKTSLAKRYTEGSFTAQPATVNASLFTRKSVHDGVAVRLQIWDTCGEGAHVALILYDITDLQSFEDVRDWIHELRAVSEETVIFVVGAKYDLSKAGKRQVDRRYARWKLATWLGIETGESLQHLAEQTTKQPRPEAVQQSGQATPKGDRFRTFEFPSTPAATAPEHPIFPSPLLSPYPVRPTRPGAYRFLSLLNISSGKTSTSALVDDDDSDALTSSITLHPGSRAHSGQRANSTSAATALMAMPLASSTPRLTPSHRVQASVTTSGLNLIAATPVAPRRKSEDWSMNKAKDDFLRALGGANPQESEATRALKRTSGELLRPYSANLDFERGSSGVQAVEYAVEYAVDDDSGWGKLIVGTNVRIGETSSKTGQGVNEVFASLTAQLVARRQQIRVEQARRAREIVDISSHEAAAKASNNKRKGRVVANCCT</sequence>
<comment type="caution">
    <text evidence="1">The sequence shown here is derived from an EMBL/GenBank/DDBJ whole genome shotgun (WGS) entry which is preliminary data.</text>
</comment>
<accession>A0ACC2V2C3</accession>
<keyword evidence="2" id="KW-1185">Reference proteome</keyword>